<proteinExistence type="predicted"/>
<sequence length="67" mass="7283">MCEQIMVLLKIYWGDAQEKICKAIDNIPLSCIVIGTRGLGKLKRAIMGSVSNYVLNNAACPVTVVKS</sequence>
<name>A0ACC0IBG9_9ERIC</name>
<evidence type="ECO:0000313" key="2">
    <source>
        <dbReference type="Proteomes" id="UP001060215"/>
    </source>
</evidence>
<comment type="caution">
    <text evidence="1">The sequence shown here is derived from an EMBL/GenBank/DDBJ whole genome shotgun (WGS) entry which is preliminary data.</text>
</comment>
<dbReference type="EMBL" id="CM045763">
    <property type="protein sequence ID" value="KAI8021701.1"/>
    <property type="molecule type" value="Genomic_DNA"/>
</dbReference>
<dbReference type="Proteomes" id="UP001060215">
    <property type="component" value="Chromosome 6"/>
</dbReference>
<gene>
    <name evidence="1" type="ORF">LOK49_LG03G03840</name>
</gene>
<organism evidence="1 2">
    <name type="scientific">Camellia lanceoleosa</name>
    <dbReference type="NCBI Taxonomy" id="1840588"/>
    <lineage>
        <taxon>Eukaryota</taxon>
        <taxon>Viridiplantae</taxon>
        <taxon>Streptophyta</taxon>
        <taxon>Embryophyta</taxon>
        <taxon>Tracheophyta</taxon>
        <taxon>Spermatophyta</taxon>
        <taxon>Magnoliopsida</taxon>
        <taxon>eudicotyledons</taxon>
        <taxon>Gunneridae</taxon>
        <taxon>Pentapetalae</taxon>
        <taxon>asterids</taxon>
        <taxon>Ericales</taxon>
        <taxon>Theaceae</taxon>
        <taxon>Camellia</taxon>
    </lineage>
</organism>
<accession>A0ACC0IBG9</accession>
<evidence type="ECO:0000313" key="1">
    <source>
        <dbReference type="EMBL" id="KAI8021701.1"/>
    </source>
</evidence>
<reference evidence="1 2" key="1">
    <citation type="journal article" date="2022" name="Plant J.">
        <title>Chromosome-level genome of Camellia lanceoleosa provides a valuable resource for understanding genome evolution and self-incompatibility.</title>
        <authorList>
            <person name="Gong W."/>
            <person name="Xiao S."/>
            <person name="Wang L."/>
            <person name="Liao Z."/>
            <person name="Chang Y."/>
            <person name="Mo W."/>
            <person name="Hu G."/>
            <person name="Li W."/>
            <person name="Zhao G."/>
            <person name="Zhu H."/>
            <person name="Hu X."/>
            <person name="Ji K."/>
            <person name="Xiang X."/>
            <person name="Song Q."/>
            <person name="Yuan D."/>
            <person name="Jin S."/>
            <person name="Zhang L."/>
        </authorList>
    </citation>
    <scope>NUCLEOTIDE SEQUENCE [LARGE SCALE GENOMIC DNA]</scope>
    <source>
        <strain evidence="1">SQ_2022a</strain>
    </source>
</reference>
<protein>
    <submittedName>
        <fullName evidence="1">Universal stress protein A-like protein</fullName>
    </submittedName>
</protein>
<keyword evidence="2" id="KW-1185">Reference proteome</keyword>